<organism evidence="1 2">
    <name type="scientific">Brevundimonas balnearis</name>
    <dbReference type="NCBI Taxonomy" id="1572858"/>
    <lineage>
        <taxon>Bacteria</taxon>
        <taxon>Pseudomonadati</taxon>
        <taxon>Pseudomonadota</taxon>
        <taxon>Alphaproteobacteria</taxon>
        <taxon>Caulobacterales</taxon>
        <taxon>Caulobacteraceae</taxon>
        <taxon>Brevundimonas</taxon>
    </lineage>
</organism>
<dbReference type="InterPro" id="IPR047111">
    <property type="entry name" value="YbaP-like"/>
</dbReference>
<reference evidence="1 2" key="1">
    <citation type="submission" date="2024-09" db="EMBL/GenBank/DDBJ databases">
        <authorList>
            <person name="Sun Q."/>
            <person name="Mori K."/>
        </authorList>
    </citation>
    <scope>NUCLEOTIDE SEQUENCE [LARGE SCALE GENOMIC DNA]</scope>
    <source>
        <strain evidence="1 2">NCAIM B.02621</strain>
    </source>
</reference>
<keyword evidence="2" id="KW-1185">Reference proteome</keyword>
<sequence length="311" mass="32636">MTLPPLLKSAARNVVGVAAGLALTFAIVDGAAAQTAAPAVTPATGDGPALWLIQDDDSRIWLFGTVHVLRPNTPWGSAKVDQALAEADKLVLEITNPDDQAAAAPIVQQYGVSPQTPLSSLLTAAELAELDEAAKALGASAAQLDPLRPWLAGLTISIAPVITAGYDPQSGVELVMRARAQADGKPVEGLETLEGQIRMLAGLSEETQLAFLRSAIRDYKEATTVLDGLVGAWASGDVEGIESIGVTRMREESQELYDALLTNRNRDWADQIQTMLAGSGDVFIAVGAAHLAGDDSVQEILEDRGVQAVRQ</sequence>
<dbReference type="PANTHER" id="PTHR40590:SF1">
    <property type="entry name" value="CYTOPLASMIC PROTEIN"/>
    <property type="match status" value="1"/>
</dbReference>
<protein>
    <submittedName>
        <fullName evidence="1">TraB/GumN family protein</fullName>
        <ecNumber evidence="1">3.4.-.-</ecNumber>
    </submittedName>
</protein>
<dbReference type="EMBL" id="JBHLSW010000003">
    <property type="protein sequence ID" value="MFC0632934.1"/>
    <property type="molecule type" value="Genomic_DNA"/>
</dbReference>
<dbReference type="InterPro" id="IPR002816">
    <property type="entry name" value="TraB/PrgY/GumN_fam"/>
</dbReference>
<keyword evidence="1" id="KW-0378">Hydrolase</keyword>
<dbReference type="Pfam" id="PF01963">
    <property type="entry name" value="TraB_PrgY_gumN"/>
    <property type="match status" value="1"/>
</dbReference>
<gene>
    <name evidence="1" type="ORF">ACFFGE_03460</name>
</gene>
<dbReference type="EC" id="3.4.-.-" evidence="1"/>
<proteinExistence type="predicted"/>
<comment type="caution">
    <text evidence="1">The sequence shown here is derived from an EMBL/GenBank/DDBJ whole genome shotgun (WGS) entry which is preliminary data.</text>
</comment>
<dbReference type="GO" id="GO:0016787">
    <property type="term" value="F:hydrolase activity"/>
    <property type="evidence" value="ECO:0007669"/>
    <property type="project" value="UniProtKB-KW"/>
</dbReference>
<dbReference type="Proteomes" id="UP001589906">
    <property type="component" value="Unassembled WGS sequence"/>
</dbReference>
<evidence type="ECO:0000313" key="1">
    <source>
        <dbReference type="EMBL" id="MFC0632934.1"/>
    </source>
</evidence>
<dbReference type="PANTHER" id="PTHR40590">
    <property type="entry name" value="CYTOPLASMIC PROTEIN-RELATED"/>
    <property type="match status" value="1"/>
</dbReference>
<dbReference type="RefSeq" id="WP_376834324.1">
    <property type="nucleotide sequence ID" value="NZ_JBHLSW010000003.1"/>
</dbReference>
<evidence type="ECO:0000313" key="2">
    <source>
        <dbReference type="Proteomes" id="UP001589906"/>
    </source>
</evidence>
<accession>A0ABV6R000</accession>
<name>A0ABV6R000_9CAUL</name>
<dbReference type="CDD" id="cd14789">
    <property type="entry name" value="Tiki"/>
    <property type="match status" value="1"/>
</dbReference>